<dbReference type="Proteomes" id="UP000320231">
    <property type="component" value="Chromosome"/>
</dbReference>
<sequence length="57" mass="6656">MTDYVEKGDIYFFYRPKVNAQKVQNLDDVQRLHLVLVPDDDDTARLFLVGKSVCPRL</sequence>
<dbReference type="EMBL" id="AP019514">
    <property type="protein sequence ID" value="BBI62780.1"/>
    <property type="molecule type" value="Genomic_DNA"/>
</dbReference>
<dbReference type="PANTHER" id="PTHR34776">
    <property type="entry name" value="F17F16.3 PROTEIN"/>
    <property type="match status" value="1"/>
</dbReference>
<protein>
    <submittedName>
        <fullName evidence="1">Uncharacterized protein</fullName>
    </submittedName>
</protein>
<gene>
    <name evidence="1" type="ORF">HSBAA_40860</name>
</gene>
<proteinExistence type="predicted"/>
<accession>A0A455U9A6</accession>
<evidence type="ECO:0000313" key="2">
    <source>
        <dbReference type="Proteomes" id="UP000320231"/>
    </source>
</evidence>
<organism evidence="1 2">
    <name type="scientific">Vreelandella sulfidaeris</name>
    <dbReference type="NCBI Taxonomy" id="115553"/>
    <lineage>
        <taxon>Bacteria</taxon>
        <taxon>Pseudomonadati</taxon>
        <taxon>Pseudomonadota</taxon>
        <taxon>Gammaproteobacteria</taxon>
        <taxon>Oceanospirillales</taxon>
        <taxon>Halomonadaceae</taxon>
        <taxon>Vreelandella</taxon>
    </lineage>
</organism>
<reference evidence="1 2" key="1">
    <citation type="journal article" date="2019" name="Microbiol. Resour. Announc.">
        <title>Complete Genome Sequence of Halomonas sulfidaeris Strain Esulfide1 Isolated from a Metal Sulfide Rock at a Depth of 2,200 Meters, Obtained Using Nanopore Sequencing.</title>
        <authorList>
            <person name="Saito M."/>
            <person name="Nishigata A."/>
            <person name="Galipon J."/>
            <person name="Arakawa K."/>
        </authorList>
    </citation>
    <scope>NUCLEOTIDE SEQUENCE [LARGE SCALE GENOMIC DNA]</scope>
    <source>
        <strain evidence="1 2">ATCC BAA-803</strain>
    </source>
</reference>
<name>A0A455U9A6_9GAMM</name>
<dbReference type="AlphaFoldDB" id="A0A455U9A6"/>
<dbReference type="PANTHER" id="PTHR34776:SF1">
    <property type="entry name" value="F17F16.3 PROTEIN"/>
    <property type="match status" value="1"/>
</dbReference>
<dbReference type="KEGG" id="hsr:HSBAA_40860"/>
<evidence type="ECO:0000313" key="1">
    <source>
        <dbReference type="EMBL" id="BBI62780.1"/>
    </source>
</evidence>